<dbReference type="EMBL" id="JBHLUE010000009">
    <property type="protein sequence ID" value="MFC0564951.1"/>
    <property type="molecule type" value="Genomic_DNA"/>
</dbReference>
<dbReference type="RefSeq" id="WP_377338530.1">
    <property type="nucleotide sequence ID" value="NZ_JBHLUE010000009.1"/>
</dbReference>
<sequence length="68" mass="7283">MLLGLPLAPLRGVTALAGVLQEQAEQQLYDPATAWQQLEELDRAAAAGELSGAELEDAQQQIIDRLIA</sequence>
<dbReference type="InterPro" id="IPR007804">
    <property type="entry name" value="GvpG"/>
</dbReference>
<name>A0ABV6NWA2_9ACTN</name>
<organism evidence="1 2">
    <name type="scientific">Plantactinospora siamensis</name>
    <dbReference type="NCBI Taxonomy" id="555372"/>
    <lineage>
        <taxon>Bacteria</taxon>
        <taxon>Bacillati</taxon>
        <taxon>Actinomycetota</taxon>
        <taxon>Actinomycetes</taxon>
        <taxon>Micromonosporales</taxon>
        <taxon>Micromonosporaceae</taxon>
        <taxon>Plantactinospora</taxon>
    </lineage>
</organism>
<evidence type="ECO:0000313" key="2">
    <source>
        <dbReference type="Proteomes" id="UP001589894"/>
    </source>
</evidence>
<dbReference type="Proteomes" id="UP001589894">
    <property type="component" value="Unassembled WGS sequence"/>
</dbReference>
<accession>A0ABV6NWA2</accession>
<evidence type="ECO:0000313" key="1">
    <source>
        <dbReference type="EMBL" id="MFC0564951.1"/>
    </source>
</evidence>
<dbReference type="Pfam" id="PF05120">
    <property type="entry name" value="GvpG"/>
    <property type="match status" value="1"/>
</dbReference>
<comment type="caution">
    <text evidence="1">The sequence shown here is derived from an EMBL/GenBank/DDBJ whole genome shotgun (WGS) entry which is preliminary data.</text>
</comment>
<gene>
    <name evidence="1" type="ORF">ACFFHU_12505</name>
</gene>
<keyword evidence="2" id="KW-1185">Reference proteome</keyword>
<proteinExistence type="predicted"/>
<reference evidence="1 2" key="1">
    <citation type="submission" date="2024-09" db="EMBL/GenBank/DDBJ databases">
        <authorList>
            <person name="Sun Q."/>
            <person name="Mori K."/>
        </authorList>
    </citation>
    <scope>NUCLEOTIDE SEQUENCE [LARGE SCALE GENOMIC DNA]</scope>
    <source>
        <strain evidence="1 2">TBRC 2205</strain>
    </source>
</reference>
<protein>
    <submittedName>
        <fullName evidence="1">Gas vesicle protein GvpG</fullName>
    </submittedName>
</protein>